<gene>
    <name evidence="3" type="ORF">BRAFLDRAFT_74851</name>
</gene>
<dbReference type="InParanoid" id="C3Y6E8"/>
<evidence type="ECO:0000256" key="1">
    <source>
        <dbReference type="SAM" id="MobiDB-lite"/>
    </source>
</evidence>
<accession>C3Y6E8</accession>
<protein>
    <submittedName>
        <fullName evidence="3">Uncharacterized protein</fullName>
    </submittedName>
</protein>
<sequence>MPDLKLITVVILAFALIASGQRRQVVKDAGASNAEDMDEEALDNFLKELEMLNKMLDEMVSTEEDDGHTSETTSGGEATEEETGSLGTSLGVEHDKCRNREKHSKTLRRMKRLRRSLLSKDAMKEWFCDRLLDSSEESSSSEERFTCSSTSSSHHRACFLQTLVLVQGISGKMSDLKLVTVAILAIALIASGQRRQVVKDAGASNAEDMDEEALEMLNKMFDEMVSTEEDDGHSSETTSGGEAKEEETGARGTPLQGKHKFQNRENHSKTLQRVKRLRRSLYRKRGLKEWFCDKLLDSSEESSSSEERSAYQRTKRLLSEILLVVCTMEMGLQICIPENKAPVIRNTTGGLHDGDGFADQLDYE</sequence>
<evidence type="ECO:0000256" key="2">
    <source>
        <dbReference type="SAM" id="SignalP"/>
    </source>
</evidence>
<name>C3Y6E8_BRAFL</name>
<dbReference type="AlphaFoldDB" id="C3Y6E8"/>
<proteinExistence type="predicted"/>
<feature type="signal peptide" evidence="2">
    <location>
        <begin position="1"/>
        <end position="20"/>
    </location>
</feature>
<feature type="region of interest" description="Disordered" evidence="1">
    <location>
        <begin position="225"/>
        <end position="272"/>
    </location>
</feature>
<organism>
    <name type="scientific">Branchiostoma floridae</name>
    <name type="common">Florida lancelet</name>
    <name type="synonym">Amphioxus</name>
    <dbReference type="NCBI Taxonomy" id="7739"/>
    <lineage>
        <taxon>Eukaryota</taxon>
        <taxon>Metazoa</taxon>
        <taxon>Chordata</taxon>
        <taxon>Cephalochordata</taxon>
        <taxon>Leptocardii</taxon>
        <taxon>Amphioxiformes</taxon>
        <taxon>Branchiostomatidae</taxon>
        <taxon>Branchiostoma</taxon>
    </lineage>
</organism>
<keyword evidence="2" id="KW-0732">Signal</keyword>
<feature type="compositionally biased region" description="Basic residues" evidence="1">
    <location>
        <begin position="99"/>
        <end position="108"/>
    </location>
</feature>
<feature type="chain" id="PRO_5002933471" evidence="2">
    <location>
        <begin position="21"/>
        <end position="364"/>
    </location>
</feature>
<reference evidence="3" key="1">
    <citation type="journal article" date="2008" name="Nature">
        <title>The amphioxus genome and the evolution of the chordate karyotype.</title>
        <authorList>
            <consortium name="US DOE Joint Genome Institute (JGI-PGF)"/>
            <person name="Putnam N.H."/>
            <person name="Butts T."/>
            <person name="Ferrier D.E.K."/>
            <person name="Furlong R.F."/>
            <person name="Hellsten U."/>
            <person name="Kawashima T."/>
            <person name="Robinson-Rechavi M."/>
            <person name="Shoguchi E."/>
            <person name="Terry A."/>
            <person name="Yu J.-K."/>
            <person name="Benito-Gutierrez E.L."/>
            <person name="Dubchak I."/>
            <person name="Garcia-Fernandez J."/>
            <person name="Gibson-Brown J.J."/>
            <person name="Grigoriev I.V."/>
            <person name="Horton A.C."/>
            <person name="de Jong P.J."/>
            <person name="Jurka J."/>
            <person name="Kapitonov V.V."/>
            <person name="Kohara Y."/>
            <person name="Kuroki Y."/>
            <person name="Lindquist E."/>
            <person name="Lucas S."/>
            <person name="Osoegawa K."/>
            <person name="Pennacchio L.A."/>
            <person name="Salamov A.A."/>
            <person name="Satou Y."/>
            <person name="Sauka-Spengler T."/>
            <person name="Schmutz J."/>
            <person name="Shin-I T."/>
            <person name="Toyoda A."/>
            <person name="Bronner-Fraser M."/>
            <person name="Fujiyama A."/>
            <person name="Holland L.Z."/>
            <person name="Holland P.W.H."/>
            <person name="Satoh N."/>
            <person name="Rokhsar D.S."/>
        </authorList>
    </citation>
    <scope>NUCLEOTIDE SEQUENCE [LARGE SCALE GENOMIC DNA]</scope>
    <source>
        <strain evidence="3">S238N-H82</strain>
        <tissue evidence="3">Testes</tissue>
    </source>
</reference>
<dbReference type="EMBL" id="GG666488">
    <property type="protein sequence ID" value="EEN63908.1"/>
    <property type="molecule type" value="Genomic_DNA"/>
</dbReference>
<evidence type="ECO:0000313" key="3">
    <source>
        <dbReference type="EMBL" id="EEN63908.1"/>
    </source>
</evidence>
<feature type="region of interest" description="Disordered" evidence="1">
    <location>
        <begin position="60"/>
        <end position="108"/>
    </location>
</feature>